<dbReference type="Proteomes" id="UP000648182">
    <property type="component" value="Unassembled WGS sequence"/>
</dbReference>
<dbReference type="SUPFAM" id="SSF52540">
    <property type="entry name" value="P-loop containing nucleoside triphosphate hydrolases"/>
    <property type="match status" value="1"/>
</dbReference>
<dbReference type="CDD" id="cd01026">
    <property type="entry name" value="TOPRIM_OLD"/>
    <property type="match status" value="1"/>
</dbReference>
<dbReference type="RefSeq" id="WP_191811947.1">
    <property type="nucleotide sequence ID" value="NZ_JACSPV010000011.1"/>
</dbReference>
<evidence type="ECO:0000313" key="4">
    <source>
        <dbReference type="Proteomes" id="UP000648182"/>
    </source>
</evidence>
<accession>A0ABR8VKE1</accession>
<sequence>MLLKEITIQNYRKFKNESFSMADDITLLAGANNSGKTSMINLIASIMQNGKTPFYISDIPVSLSKQWVDEVYDTFICCFSKYEDKLSTVERIVSKLFSTESSSLKCDLIIPATSIRFKIDYYENDDIRKFADFIMDLNPNNKSFYFEYSFQPTNISFGQALEDNYKKLYARYKKIQSLEDPTSKVEQFKEVILSIYEASILEKCYFSDSNYLDKVEIEVSTFRRLFNFKYINAGRPLDDQSNGNFKSLSKNMVELATHNEKLGALLEDLPDQILSPIQDAKIIDEVRAASVTGLSNAIKTIAKASGGNTGSMILNIDINEETITSLLNQITNTKYQYEGYVLNEASQGLGYSNMIYILLQLETYKRRIDPLLVNLFVIEEPESHMHPQMQRIFGKYLKDYYLQKKIQGLITTHSGEMVRITEMKNLRVSRPLNHLESKIYDFSTFKKSLSGDTTLDTFYDWFYEIGFSDIVFADRVILYEGDTERLLIRKLLTLDTYEELNQKYIAYVQVGGAYAHKYSKVINFLKIKTLILTDLDYKKDAATVEAVEESETTNATINSYYGESKGKKSPTVLDLYKWKEKGENELFGGLALVSFQGETEQYARTLEEAMLSKFYKFNVLEKKDRNFWIQQRIADKLIYTVPNPVKPKRDDSNTDEKYSIRDIVKHTENKKTDFMYSVILKGLIEKMLPNYIKEGLEWLQK</sequence>
<dbReference type="InterPro" id="IPR034139">
    <property type="entry name" value="TOPRIM_OLD"/>
</dbReference>
<reference evidence="3 4" key="1">
    <citation type="submission" date="2020-08" db="EMBL/GenBank/DDBJ databases">
        <title>A Genomic Blueprint of the Chicken Gut Microbiome.</title>
        <authorList>
            <person name="Gilroy R."/>
            <person name="Ravi A."/>
            <person name="Getino M."/>
            <person name="Pursley I."/>
            <person name="Horton D.L."/>
            <person name="Alikhan N.-F."/>
            <person name="Baker D."/>
            <person name="Gharbi K."/>
            <person name="Hall N."/>
            <person name="Watson M."/>
            <person name="Adriaenssens E.M."/>
            <person name="Foster-Nyarko E."/>
            <person name="Jarju S."/>
            <person name="Secka A."/>
            <person name="Antonio M."/>
            <person name="Oren A."/>
            <person name="Chaudhuri R."/>
            <person name="La Ragione R.M."/>
            <person name="Hildebrand F."/>
            <person name="Pallen M.J."/>
        </authorList>
    </citation>
    <scope>NUCLEOTIDE SEQUENCE [LARGE SCALE GENOMIC DNA]</scope>
    <source>
        <strain evidence="3 4">Sa1BUA2</strain>
    </source>
</reference>
<dbReference type="PANTHER" id="PTHR43581">
    <property type="entry name" value="ATP/GTP PHOSPHATASE"/>
    <property type="match status" value="1"/>
</dbReference>
<gene>
    <name evidence="3" type="ORF">H9631_08960</name>
</gene>
<dbReference type="InterPro" id="IPR051396">
    <property type="entry name" value="Bact_Antivir_Def_Nuclease"/>
</dbReference>
<feature type="domain" description="Endonuclease GajA/Old nuclease/RecF-like AAA" evidence="1">
    <location>
        <begin position="1"/>
        <end position="418"/>
    </location>
</feature>
<evidence type="ECO:0000259" key="2">
    <source>
        <dbReference type="Pfam" id="PF20469"/>
    </source>
</evidence>
<evidence type="ECO:0000313" key="3">
    <source>
        <dbReference type="EMBL" id="MBD8005210.1"/>
    </source>
</evidence>
<organism evidence="3 4">
    <name type="scientific">Bacillus norwichensis</name>
    <dbReference type="NCBI Taxonomy" id="2762217"/>
    <lineage>
        <taxon>Bacteria</taxon>
        <taxon>Bacillati</taxon>
        <taxon>Bacillota</taxon>
        <taxon>Bacilli</taxon>
        <taxon>Bacillales</taxon>
        <taxon>Bacillaceae</taxon>
        <taxon>Bacillus</taxon>
    </lineage>
</organism>
<proteinExistence type="predicted"/>
<keyword evidence="4" id="KW-1185">Reference proteome</keyword>
<protein>
    <submittedName>
        <fullName evidence="3">AAA family ATPase</fullName>
    </submittedName>
</protein>
<dbReference type="Pfam" id="PF20469">
    <property type="entry name" value="OLD-like_TOPRIM"/>
    <property type="match status" value="1"/>
</dbReference>
<dbReference type="InterPro" id="IPR027417">
    <property type="entry name" value="P-loop_NTPase"/>
</dbReference>
<dbReference type="PANTHER" id="PTHR43581:SF2">
    <property type="entry name" value="EXCINUCLEASE ATPASE SUBUNIT"/>
    <property type="match status" value="1"/>
</dbReference>
<feature type="domain" description="OLD protein-like TOPRIM" evidence="2">
    <location>
        <begin position="472"/>
        <end position="536"/>
    </location>
</feature>
<comment type="caution">
    <text evidence="3">The sequence shown here is derived from an EMBL/GenBank/DDBJ whole genome shotgun (WGS) entry which is preliminary data.</text>
</comment>
<name>A0ABR8VKE1_9BACI</name>
<dbReference type="Pfam" id="PF13175">
    <property type="entry name" value="AAA_15"/>
    <property type="match status" value="1"/>
</dbReference>
<dbReference type="Gene3D" id="3.40.50.300">
    <property type="entry name" value="P-loop containing nucleotide triphosphate hydrolases"/>
    <property type="match status" value="1"/>
</dbReference>
<dbReference type="InterPro" id="IPR041685">
    <property type="entry name" value="AAA_GajA/Old/RecF-like"/>
</dbReference>
<dbReference type="EMBL" id="JACSPV010000011">
    <property type="protein sequence ID" value="MBD8005210.1"/>
    <property type="molecule type" value="Genomic_DNA"/>
</dbReference>
<evidence type="ECO:0000259" key="1">
    <source>
        <dbReference type="Pfam" id="PF13175"/>
    </source>
</evidence>